<dbReference type="EMBL" id="JACSNV010000019">
    <property type="protein sequence ID" value="MBM6878724.1"/>
    <property type="molecule type" value="Genomic_DNA"/>
</dbReference>
<dbReference type="RefSeq" id="WP_205134341.1">
    <property type="nucleotide sequence ID" value="NZ_JACSNT010000017.1"/>
</dbReference>
<organism evidence="2 3">
    <name type="scientific">Anaerotignum lactatifermentans</name>
    <dbReference type="NCBI Taxonomy" id="160404"/>
    <lineage>
        <taxon>Bacteria</taxon>
        <taxon>Bacillati</taxon>
        <taxon>Bacillota</taxon>
        <taxon>Clostridia</taxon>
        <taxon>Lachnospirales</taxon>
        <taxon>Anaerotignaceae</taxon>
        <taxon>Anaerotignum</taxon>
    </lineage>
</organism>
<dbReference type="InterPro" id="IPR036390">
    <property type="entry name" value="WH_DNA-bd_sf"/>
</dbReference>
<dbReference type="Pfam" id="PF03551">
    <property type="entry name" value="PadR"/>
    <property type="match status" value="1"/>
</dbReference>
<sequence length="120" mass="13631">MAIDKGLIGGSTVLMLLSLLAEKDCYGYEIIKEISERSQNVFQFKEGTLYPVLHRMENNGLVKSYRSKTESGKERKYYRITGKGKEQLAEEKKDWNAFCGSVERVLRGSSYAGEMGTIFE</sequence>
<dbReference type="Gene3D" id="1.10.10.10">
    <property type="entry name" value="Winged helix-like DNA-binding domain superfamily/Winged helix DNA-binding domain"/>
    <property type="match status" value="1"/>
</dbReference>
<dbReference type="InterPro" id="IPR052509">
    <property type="entry name" value="Metal_resp_DNA-bind_regulator"/>
</dbReference>
<comment type="caution">
    <text evidence="2">The sequence shown here is derived from an EMBL/GenBank/DDBJ whole genome shotgun (WGS) entry which is preliminary data.</text>
</comment>
<evidence type="ECO:0000313" key="3">
    <source>
        <dbReference type="Proteomes" id="UP000729290"/>
    </source>
</evidence>
<dbReference type="PANTHER" id="PTHR33169:SF14">
    <property type="entry name" value="TRANSCRIPTIONAL REGULATOR RV3488"/>
    <property type="match status" value="1"/>
</dbReference>
<dbReference type="InterPro" id="IPR036388">
    <property type="entry name" value="WH-like_DNA-bd_sf"/>
</dbReference>
<evidence type="ECO:0000313" key="2">
    <source>
        <dbReference type="EMBL" id="MBM6878724.1"/>
    </source>
</evidence>
<dbReference type="SUPFAM" id="SSF46785">
    <property type="entry name" value="Winged helix' DNA-binding domain"/>
    <property type="match status" value="1"/>
</dbReference>
<gene>
    <name evidence="2" type="ORF">H9X83_11235</name>
</gene>
<dbReference type="PANTHER" id="PTHR33169">
    <property type="entry name" value="PADR-FAMILY TRANSCRIPTIONAL REGULATOR"/>
    <property type="match status" value="1"/>
</dbReference>
<protein>
    <submittedName>
        <fullName evidence="2">Helix-turn-helix transcriptional regulator</fullName>
    </submittedName>
</protein>
<name>A0ABS2GB80_9FIRM</name>
<reference evidence="2 3" key="1">
    <citation type="journal article" date="2021" name="Sci. Rep.">
        <title>The distribution of antibiotic resistance genes in chicken gut microbiota commensals.</title>
        <authorList>
            <person name="Juricova H."/>
            <person name="Matiasovicova J."/>
            <person name="Kubasova T."/>
            <person name="Cejkova D."/>
            <person name="Rychlik I."/>
        </authorList>
    </citation>
    <scope>NUCLEOTIDE SEQUENCE [LARGE SCALE GENOMIC DNA]</scope>
    <source>
        <strain evidence="2 3">An431b</strain>
    </source>
</reference>
<dbReference type="InterPro" id="IPR005149">
    <property type="entry name" value="Tscrpt_reg_PadR_N"/>
</dbReference>
<accession>A0ABS2GB80</accession>
<feature type="domain" description="Transcription regulator PadR N-terminal" evidence="1">
    <location>
        <begin position="16"/>
        <end position="90"/>
    </location>
</feature>
<proteinExistence type="predicted"/>
<keyword evidence="3" id="KW-1185">Reference proteome</keyword>
<dbReference type="Proteomes" id="UP000729290">
    <property type="component" value="Unassembled WGS sequence"/>
</dbReference>
<evidence type="ECO:0000259" key="1">
    <source>
        <dbReference type="Pfam" id="PF03551"/>
    </source>
</evidence>